<dbReference type="InterPro" id="IPR000768">
    <property type="entry name" value="ART"/>
</dbReference>
<name>A0A815QHT0_9BILA</name>
<keyword evidence="5" id="KW-0677">Repeat</keyword>
<dbReference type="Pfam" id="PF13424">
    <property type="entry name" value="TPR_12"/>
    <property type="match status" value="1"/>
</dbReference>
<dbReference type="Proteomes" id="UP000682733">
    <property type="component" value="Unassembled WGS sequence"/>
</dbReference>
<dbReference type="PROSITE" id="PS51996">
    <property type="entry name" value="TR_MART"/>
    <property type="match status" value="1"/>
</dbReference>
<feature type="repeat" description="TPR" evidence="8">
    <location>
        <begin position="397"/>
        <end position="430"/>
    </location>
</feature>
<evidence type="ECO:0000256" key="2">
    <source>
        <dbReference type="ARBA" id="ARBA00022676"/>
    </source>
</evidence>
<dbReference type="InterPro" id="IPR019734">
    <property type="entry name" value="TPR_rpt"/>
</dbReference>
<comment type="similarity">
    <text evidence="1 9">Belongs to the Arg-specific ADP-ribosyltransferase family.</text>
</comment>
<evidence type="ECO:0000313" key="13">
    <source>
        <dbReference type="EMBL" id="CAF4333115.1"/>
    </source>
</evidence>
<evidence type="ECO:0000256" key="3">
    <source>
        <dbReference type="ARBA" id="ARBA00022679"/>
    </source>
</evidence>
<dbReference type="GO" id="GO:0106274">
    <property type="term" value="F:NAD+-protein-arginine ADP-ribosyltransferase activity"/>
    <property type="evidence" value="ECO:0007669"/>
    <property type="project" value="UniProtKB-EC"/>
</dbReference>
<feature type="repeat" description="TPR" evidence="8">
    <location>
        <begin position="445"/>
        <end position="478"/>
    </location>
</feature>
<comment type="caution">
    <text evidence="11">The sequence shown here is derived from an EMBL/GenBank/DDBJ whole genome shotgun (WGS) entry which is preliminary data.</text>
</comment>
<dbReference type="SUPFAM" id="SSF56399">
    <property type="entry name" value="ADP-ribosylation"/>
    <property type="match status" value="1"/>
</dbReference>
<keyword evidence="9" id="KW-0521">NADP</keyword>
<keyword evidence="2 9" id="KW-0328">Glycosyltransferase</keyword>
<comment type="catalytic activity">
    <reaction evidence="7 9">
        <text>L-arginyl-[protein] + NAD(+) = N(omega)-(ADP-D-ribosyl)-L-arginyl-[protein] + nicotinamide + H(+)</text>
        <dbReference type="Rhea" id="RHEA:19149"/>
        <dbReference type="Rhea" id="RHEA-COMP:10532"/>
        <dbReference type="Rhea" id="RHEA-COMP:15087"/>
        <dbReference type="ChEBI" id="CHEBI:15378"/>
        <dbReference type="ChEBI" id="CHEBI:17154"/>
        <dbReference type="ChEBI" id="CHEBI:29965"/>
        <dbReference type="ChEBI" id="CHEBI:57540"/>
        <dbReference type="ChEBI" id="CHEBI:142554"/>
        <dbReference type="EC" id="2.4.2.31"/>
    </reaction>
</comment>
<evidence type="ECO:0000313" key="10">
    <source>
        <dbReference type="EMBL" id="CAF1291316.1"/>
    </source>
</evidence>
<reference evidence="11" key="1">
    <citation type="submission" date="2021-02" db="EMBL/GenBank/DDBJ databases">
        <authorList>
            <person name="Nowell W R."/>
        </authorList>
    </citation>
    <scope>NUCLEOTIDE SEQUENCE</scope>
</reference>
<evidence type="ECO:0000256" key="1">
    <source>
        <dbReference type="ARBA" id="ARBA00009558"/>
    </source>
</evidence>
<evidence type="ECO:0000256" key="8">
    <source>
        <dbReference type="PROSITE-ProRule" id="PRU00339"/>
    </source>
</evidence>
<dbReference type="EC" id="2.4.2.31" evidence="9"/>
<sequence length="628" mass="72875">MSSSQSDHVFLVLSHPINQQNASNIDNLQQIKSIYIFSNKINDEGRWTRNIPNYINDQNKLALKLHKDISPYRQEPFPMSILNVTNDEKSLQDLDEDSQKYIWYYLLFDVLKHMPGSDSSDAKKDMIEMCKNEFKLSDNGITALEDYERSTSETQSTHPSHILWYTKESFLHRTLDKAIRSQNISHIFNFRFFINGIQTQLLELYSQSTAFNNNEHFELITYRGQVILSNELHSMRKNVGKLMCVNSFFSTTLEKEVALGFMRVPTSDVKRVLFIITANTEKAVSQPFAQISSASFFPDEEEVLYMAGTVFRIDSVQMTNSGEYYEIRLILNDKNDEKVKELLGSIKHQLAEENSFITFGDFLIDLGRTDDAQKYCEMMLKKIDQKHYGKAIHPIYVYMYNTLGQSFFVKGDYHKARERYQFASKLSFQNQGSRQYTAEDSQALALTCTNLGLVYFQLQDYGTALRYFRQARDIRKDPRYPIDEVRLAKTYSYIALSQKGMGNKEMGLKTAEKALKYAKRLPERQAVLGWALLSQAACSRSEEAEKIYLEALNVFESGALPKNHPDLVYFHLQISKLYRNLKEFKKAEEHDQKALFICKTRNENPTAIKLCEEYITLDKNPPARKYSI</sequence>
<dbReference type="PANTHER" id="PTHR45641:SF19">
    <property type="entry name" value="NEPHROCYSTIN-3"/>
    <property type="match status" value="1"/>
</dbReference>
<dbReference type="Gene3D" id="3.90.176.10">
    <property type="entry name" value="Toxin ADP-ribosyltransferase, Chain A, domain 1"/>
    <property type="match status" value="1"/>
</dbReference>
<evidence type="ECO:0000256" key="5">
    <source>
        <dbReference type="ARBA" id="ARBA00022737"/>
    </source>
</evidence>
<accession>A0A815QHT0</accession>
<evidence type="ECO:0000313" key="11">
    <source>
        <dbReference type="EMBL" id="CAF1463416.1"/>
    </source>
</evidence>
<dbReference type="Proteomes" id="UP000663829">
    <property type="component" value="Unassembled WGS sequence"/>
</dbReference>
<dbReference type="Pfam" id="PF01129">
    <property type="entry name" value="ART"/>
    <property type="match status" value="1"/>
</dbReference>
<dbReference type="EMBL" id="CAJOBC010085586">
    <property type="protein sequence ID" value="CAF4333115.1"/>
    <property type="molecule type" value="Genomic_DNA"/>
</dbReference>
<dbReference type="EMBL" id="CAJNOK010018951">
    <property type="protein sequence ID" value="CAF1291316.1"/>
    <property type="molecule type" value="Genomic_DNA"/>
</dbReference>
<gene>
    <name evidence="11" type="ORF">GPM918_LOCUS35177</name>
    <name evidence="10" type="ORF">OVA965_LOCUS28108</name>
    <name evidence="13" type="ORF">SRO942_LOCUS35890</name>
    <name evidence="12" type="ORF">TMI583_LOCUS28857</name>
</gene>
<keyword evidence="9" id="KW-0520">NAD</keyword>
<dbReference type="PROSITE" id="PS50005">
    <property type="entry name" value="TPR"/>
    <property type="match status" value="2"/>
</dbReference>
<dbReference type="SUPFAM" id="SSF48452">
    <property type="entry name" value="TPR-like"/>
    <property type="match status" value="1"/>
</dbReference>
<organism evidence="11 14">
    <name type="scientific">Didymodactylos carnosus</name>
    <dbReference type="NCBI Taxonomy" id="1234261"/>
    <lineage>
        <taxon>Eukaryota</taxon>
        <taxon>Metazoa</taxon>
        <taxon>Spiralia</taxon>
        <taxon>Gnathifera</taxon>
        <taxon>Rotifera</taxon>
        <taxon>Eurotatoria</taxon>
        <taxon>Bdelloidea</taxon>
        <taxon>Philodinida</taxon>
        <taxon>Philodinidae</taxon>
        <taxon>Didymodactylos</taxon>
    </lineage>
</organism>
<protein>
    <recommendedName>
        <fullName evidence="9">NAD(P)(+)--arginine ADP-ribosyltransferase</fullName>
        <ecNumber evidence="9">2.4.2.31</ecNumber>
    </recommendedName>
    <alternativeName>
        <fullName evidence="9">Mono(ADP-ribosyl)transferase</fullName>
    </alternativeName>
</protein>
<keyword evidence="6 8" id="KW-0802">TPR repeat</keyword>
<dbReference type="Gene3D" id="1.25.40.10">
    <property type="entry name" value="Tetratricopeptide repeat domain"/>
    <property type="match status" value="2"/>
</dbReference>
<dbReference type="Proteomes" id="UP000677228">
    <property type="component" value="Unassembled WGS sequence"/>
</dbReference>
<evidence type="ECO:0000256" key="7">
    <source>
        <dbReference type="ARBA" id="ARBA00047597"/>
    </source>
</evidence>
<proteinExistence type="inferred from homology"/>
<dbReference type="Proteomes" id="UP000681722">
    <property type="component" value="Unassembled WGS sequence"/>
</dbReference>
<keyword evidence="14" id="KW-1185">Reference proteome</keyword>
<evidence type="ECO:0000256" key="6">
    <source>
        <dbReference type="ARBA" id="ARBA00022803"/>
    </source>
</evidence>
<dbReference type="EMBL" id="CAJOBA010040521">
    <property type="protein sequence ID" value="CAF4096092.1"/>
    <property type="molecule type" value="Genomic_DNA"/>
</dbReference>
<dbReference type="AlphaFoldDB" id="A0A815QHT0"/>
<evidence type="ECO:0000256" key="4">
    <source>
        <dbReference type="ARBA" id="ARBA00022695"/>
    </source>
</evidence>
<dbReference type="PANTHER" id="PTHR45641">
    <property type="entry name" value="TETRATRICOPEPTIDE REPEAT PROTEIN (AFU_ORTHOLOGUE AFUA_6G03870)"/>
    <property type="match status" value="1"/>
</dbReference>
<dbReference type="GO" id="GO:0016779">
    <property type="term" value="F:nucleotidyltransferase activity"/>
    <property type="evidence" value="ECO:0007669"/>
    <property type="project" value="UniProtKB-KW"/>
</dbReference>
<keyword evidence="3 9" id="KW-0808">Transferase</keyword>
<evidence type="ECO:0000313" key="14">
    <source>
        <dbReference type="Proteomes" id="UP000663829"/>
    </source>
</evidence>
<keyword evidence="4" id="KW-0548">Nucleotidyltransferase</keyword>
<evidence type="ECO:0000313" key="12">
    <source>
        <dbReference type="EMBL" id="CAF4096092.1"/>
    </source>
</evidence>
<dbReference type="InterPro" id="IPR011990">
    <property type="entry name" value="TPR-like_helical_dom_sf"/>
</dbReference>
<dbReference type="SMART" id="SM00028">
    <property type="entry name" value="TPR"/>
    <property type="match status" value="4"/>
</dbReference>
<evidence type="ECO:0000256" key="9">
    <source>
        <dbReference type="RuleBase" id="RU361228"/>
    </source>
</evidence>
<dbReference type="EMBL" id="CAJNOQ010020129">
    <property type="protein sequence ID" value="CAF1463416.1"/>
    <property type="molecule type" value="Genomic_DNA"/>
</dbReference>